<dbReference type="InterPro" id="IPR036514">
    <property type="entry name" value="SGNH_hydro_sf"/>
</dbReference>
<keyword evidence="5 8" id="KW-1133">Transmembrane helix</keyword>
<dbReference type="SUPFAM" id="SSF52266">
    <property type="entry name" value="SGNH hydrolase"/>
    <property type="match status" value="1"/>
</dbReference>
<dbReference type="InterPro" id="IPR002656">
    <property type="entry name" value="Acyl_transf_3_dom"/>
</dbReference>
<proteinExistence type="predicted"/>
<evidence type="ECO:0000256" key="8">
    <source>
        <dbReference type="SAM" id="Phobius"/>
    </source>
</evidence>
<feature type="transmembrane region" description="Helical" evidence="8">
    <location>
        <begin position="39"/>
        <end position="61"/>
    </location>
</feature>
<evidence type="ECO:0000256" key="3">
    <source>
        <dbReference type="ARBA" id="ARBA00022679"/>
    </source>
</evidence>
<keyword evidence="2" id="KW-1003">Cell membrane</keyword>
<dbReference type="InterPro" id="IPR050879">
    <property type="entry name" value="Acyltransferase_3"/>
</dbReference>
<feature type="transmembrane region" description="Helical" evidence="8">
    <location>
        <begin position="271"/>
        <end position="295"/>
    </location>
</feature>
<protein>
    <submittedName>
        <fullName evidence="10">Acyltransferase</fullName>
    </submittedName>
</protein>
<reference evidence="10" key="1">
    <citation type="submission" date="2022-07" db="EMBL/GenBank/DDBJ databases">
        <authorList>
            <person name="Jung M.-Y."/>
            <person name="Lee M."/>
        </authorList>
    </citation>
    <scope>NUCLEOTIDE SEQUENCE</scope>
    <source>
        <strain evidence="10">S8</strain>
    </source>
</reference>
<dbReference type="PANTHER" id="PTHR23028">
    <property type="entry name" value="ACETYLTRANSFERASE"/>
    <property type="match status" value="1"/>
</dbReference>
<dbReference type="RefSeq" id="WP_256944127.1">
    <property type="nucleotide sequence ID" value="NZ_JANHNZ010000001.1"/>
</dbReference>
<feature type="transmembrane region" description="Helical" evidence="8">
    <location>
        <begin position="240"/>
        <end position="259"/>
    </location>
</feature>
<keyword evidence="6 8" id="KW-0472">Membrane</keyword>
<evidence type="ECO:0000256" key="6">
    <source>
        <dbReference type="ARBA" id="ARBA00023136"/>
    </source>
</evidence>
<gene>
    <name evidence="10" type="ORF">NPA36_00315</name>
</gene>
<evidence type="ECO:0000256" key="5">
    <source>
        <dbReference type="ARBA" id="ARBA00022989"/>
    </source>
</evidence>
<feature type="transmembrane region" description="Helical" evidence="8">
    <location>
        <begin position="173"/>
        <end position="191"/>
    </location>
</feature>
<keyword evidence="11" id="KW-1185">Reference proteome</keyword>
<dbReference type="EMBL" id="JANHNZ010000001">
    <property type="protein sequence ID" value="MCQ9209010.1"/>
    <property type="molecule type" value="Genomic_DNA"/>
</dbReference>
<evidence type="ECO:0000313" key="11">
    <source>
        <dbReference type="Proteomes" id="UP001059480"/>
    </source>
</evidence>
<feature type="transmembrane region" description="Helical" evidence="8">
    <location>
        <begin position="82"/>
        <end position="100"/>
    </location>
</feature>
<keyword evidence="4 8" id="KW-0812">Transmembrane</keyword>
<evidence type="ECO:0000256" key="4">
    <source>
        <dbReference type="ARBA" id="ARBA00022692"/>
    </source>
</evidence>
<sequence>MVERNDIGHKIYVPAIDGLRAVAIFCIIFYHLTPHVIPGGFLGVDIFLVISGYLMTSNLMSSLMNRSKVPLRSFLKKRLSRIIRPMLWMCMLVTAYITLFQRNLLINLRPSLLSSLFFVNNWWQIANGHSYFDRYSGQSPFTHLWYLSLVVQLFAIWPIIFVFLSTLIKNHKWLLRSVAALALASGLAMFFLYSPDTDPSRVYFGTDTRSFSLLIGASMALIWPLSQFRELLSVTQKKRFGWMSLLSFASLIFLIFFLSDQTWQTYRGGMFIFSLATAFLIMTGLHSSSALSYLFRIKPLTWVGRRSYSYYLWYFPIITLYQDKVSDLSNLPQVHVLIQSLLIIVFGELSYQLLENGKLNLGLATATQRQEQFELVKDAVSNPSKEWKRLAKLAALLFLPIVSVIGLLQSTSQVTQETVALQNTISQNSTLISDSQSTDKDTVRTINNVAGLTREETVFSNSLEVNFVGDSTLLAMANSLQPIFPNAILDGSIGRQLYQSSADIEELASKKLLKNNVVLLLGSNGAFSFAQLESLIKTIGVDKQIFFVNTNVPRTWKNQVNDTLKAGADKYSNVHVIDWASYSKDHPEWFYEDMVHTNPTGANEMALFITKQIYASLRG</sequence>
<reference evidence="10" key="3">
    <citation type="journal article" date="2023" name="Microbiol. Resour. Announc.">
        <title>Draft Genome Sequence of Granulicatella sp. Strain S8, Isolated from a Marine Fish, Seriola quinqueradiata.</title>
        <authorList>
            <person name="Lee M."/>
            <person name="Farooq A."/>
            <person name="Jeong J.B."/>
            <person name="Jung M.Y."/>
        </authorList>
    </citation>
    <scope>NUCLEOTIDE SEQUENCE</scope>
    <source>
        <strain evidence="10">S8</strain>
    </source>
</reference>
<name>A0ABT1WK85_9LACT</name>
<dbReference type="Proteomes" id="UP001059480">
    <property type="component" value="Unassembled WGS sequence"/>
</dbReference>
<comment type="caution">
    <text evidence="10">The sequence shown here is derived from an EMBL/GenBank/DDBJ whole genome shotgun (WGS) entry which is preliminary data.</text>
</comment>
<dbReference type="Gene3D" id="3.40.50.1110">
    <property type="entry name" value="SGNH hydrolase"/>
    <property type="match status" value="1"/>
</dbReference>
<organism evidence="10 11">
    <name type="scientific">Granulicatella seriolae</name>
    <dbReference type="NCBI Taxonomy" id="2967226"/>
    <lineage>
        <taxon>Bacteria</taxon>
        <taxon>Bacillati</taxon>
        <taxon>Bacillota</taxon>
        <taxon>Bacilli</taxon>
        <taxon>Lactobacillales</taxon>
        <taxon>Carnobacteriaceae</taxon>
        <taxon>Granulicatella</taxon>
    </lineage>
</organism>
<evidence type="ECO:0000256" key="2">
    <source>
        <dbReference type="ARBA" id="ARBA00022475"/>
    </source>
</evidence>
<evidence type="ECO:0000256" key="7">
    <source>
        <dbReference type="ARBA" id="ARBA00023315"/>
    </source>
</evidence>
<feature type="transmembrane region" description="Helical" evidence="8">
    <location>
        <begin position="390"/>
        <end position="408"/>
    </location>
</feature>
<dbReference type="Pfam" id="PF01757">
    <property type="entry name" value="Acyl_transf_3"/>
    <property type="match status" value="1"/>
</dbReference>
<evidence type="ECO:0000259" key="9">
    <source>
        <dbReference type="Pfam" id="PF01757"/>
    </source>
</evidence>
<accession>A0ABT1WK85</accession>
<comment type="subcellular location">
    <subcellularLocation>
        <location evidence="1">Cell membrane</location>
        <topology evidence="1">Multi-pass membrane protein</topology>
    </subcellularLocation>
</comment>
<dbReference type="PANTHER" id="PTHR23028:SF53">
    <property type="entry name" value="ACYL_TRANSF_3 DOMAIN-CONTAINING PROTEIN"/>
    <property type="match status" value="1"/>
</dbReference>
<dbReference type="GO" id="GO:0016746">
    <property type="term" value="F:acyltransferase activity"/>
    <property type="evidence" value="ECO:0007669"/>
    <property type="project" value="UniProtKB-KW"/>
</dbReference>
<reference evidence="10" key="2">
    <citation type="journal article" date="2023" name="Curr. Microbiol.">
        <title>Granulicatella seriolae sp. nov., a Novel Facultative Anaerobe Isolated from Yellowtail Marine Fish.</title>
        <authorList>
            <person name="Lee M."/>
            <person name="Choi Y.J."/>
            <person name="Farooq A."/>
            <person name="Jeong J.B."/>
            <person name="Jung M.Y."/>
        </authorList>
    </citation>
    <scope>NUCLEOTIDE SEQUENCE</scope>
    <source>
        <strain evidence="10">S8</strain>
    </source>
</reference>
<feature type="transmembrane region" description="Helical" evidence="8">
    <location>
        <begin position="144"/>
        <end position="164"/>
    </location>
</feature>
<feature type="transmembrane region" description="Helical" evidence="8">
    <location>
        <begin position="211"/>
        <end position="228"/>
    </location>
</feature>
<feature type="domain" description="Acyltransferase 3" evidence="9">
    <location>
        <begin position="14"/>
        <end position="339"/>
    </location>
</feature>
<keyword evidence="3" id="KW-0808">Transferase</keyword>
<evidence type="ECO:0000256" key="1">
    <source>
        <dbReference type="ARBA" id="ARBA00004651"/>
    </source>
</evidence>
<feature type="transmembrane region" description="Helical" evidence="8">
    <location>
        <begin position="12"/>
        <end position="33"/>
    </location>
</feature>
<evidence type="ECO:0000313" key="10">
    <source>
        <dbReference type="EMBL" id="MCQ9209010.1"/>
    </source>
</evidence>
<keyword evidence="7 10" id="KW-0012">Acyltransferase</keyword>